<dbReference type="InterPro" id="IPR001497">
    <property type="entry name" value="MethylDNA_cys_MeTrfase_AS"/>
</dbReference>
<dbReference type="InterPro" id="IPR014048">
    <property type="entry name" value="MethylDNA_cys_MeTrfase_DNA-bd"/>
</dbReference>
<dbReference type="EC" id="2.1.1.63" evidence="3"/>
<dbReference type="NCBIfam" id="TIGR00589">
    <property type="entry name" value="ogt"/>
    <property type="match status" value="1"/>
</dbReference>
<evidence type="ECO:0000256" key="8">
    <source>
        <dbReference type="ARBA" id="ARBA00023204"/>
    </source>
</evidence>
<dbReference type="InterPro" id="IPR036217">
    <property type="entry name" value="MethylDNA_cys_MeTrfase_DNAb"/>
</dbReference>
<evidence type="ECO:0000256" key="11">
    <source>
        <dbReference type="ARBA" id="ARBA00049348"/>
    </source>
</evidence>
<evidence type="ECO:0000256" key="2">
    <source>
        <dbReference type="ARBA" id="ARBA00008711"/>
    </source>
</evidence>
<proteinExistence type="inferred from homology"/>
<protein>
    <recommendedName>
        <fullName evidence="4">Methylated-DNA--protein-cysteine methyltransferase</fullName>
        <ecNumber evidence="3">2.1.1.63</ecNumber>
    </recommendedName>
    <alternativeName>
        <fullName evidence="9">6-O-methylguanine-DNA methyltransferase</fullName>
    </alternativeName>
    <alternativeName>
        <fullName evidence="10">O-6-methylguanine-DNA-alkyltransferase</fullName>
    </alternativeName>
</protein>
<dbReference type="SUPFAM" id="SSF46767">
    <property type="entry name" value="Methylated DNA-protein cysteine methyltransferase, C-terminal domain"/>
    <property type="match status" value="1"/>
</dbReference>
<keyword evidence="6" id="KW-0808">Transferase</keyword>
<dbReference type="PANTHER" id="PTHR10815:SF13">
    <property type="entry name" value="METHYLATED-DNA--PROTEIN-CYSTEINE METHYLTRANSFERASE"/>
    <property type="match status" value="1"/>
</dbReference>
<evidence type="ECO:0000313" key="14">
    <source>
        <dbReference type="Proteomes" id="UP001396898"/>
    </source>
</evidence>
<evidence type="ECO:0000259" key="12">
    <source>
        <dbReference type="Pfam" id="PF01035"/>
    </source>
</evidence>
<dbReference type="PANTHER" id="PTHR10815">
    <property type="entry name" value="METHYLATED-DNA--PROTEIN-CYSTEINE METHYLTRANSFERASE"/>
    <property type="match status" value="1"/>
</dbReference>
<evidence type="ECO:0000256" key="10">
    <source>
        <dbReference type="ARBA" id="ARBA00031621"/>
    </source>
</evidence>
<dbReference type="CDD" id="cd06445">
    <property type="entry name" value="ATase"/>
    <property type="match status" value="1"/>
</dbReference>
<evidence type="ECO:0000313" key="13">
    <source>
        <dbReference type="EMBL" id="KAK8006300.1"/>
    </source>
</evidence>
<evidence type="ECO:0000256" key="3">
    <source>
        <dbReference type="ARBA" id="ARBA00011918"/>
    </source>
</evidence>
<feature type="domain" description="Methylated-DNA-[protein]-cysteine S-methyltransferase DNA binding" evidence="12">
    <location>
        <begin position="78"/>
        <end position="171"/>
    </location>
</feature>
<keyword evidence="5" id="KW-0489">Methyltransferase</keyword>
<keyword evidence="14" id="KW-1185">Reference proteome</keyword>
<comment type="similarity">
    <text evidence="2">Belongs to the MGMT family.</text>
</comment>
<comment type="catalytic activity">
    <reaction evidence="11">
        <text>a 6-O-methyl-2'-deoxyguanosine in DNA + L-cysteinyl-[protein] = S-methyl-L-cysteinyl-[protein] + a 2'-deoxyguanosine in DNA</text>
        <dbReference type="Rhea" id="RHEA:24000"/>
        <dbReference type="Rhea" id="RHEA-COMP:10131"/>
        <dbReference type="Rhea" id="RHEA-COMP:10132"/>
        <dbReference type="Rhea" id="RHEA-COMP:11367"/>
        <dbReference type="Rhea" id="RHEA-COMP:11368"/>
        <dbReference type="ChEBI" id="CHEBI:29950"/>
        <dbReference type="ChEBI" id="CHEBI:82612"/>
        <dbReference type="ChEBI" id="CHEBI:85445"/>
        <dbReference type="ChEBI" id="CHEBI:85448"/>
        <dbReference type="EC" id="2.1.1.63"/>
    </reaction>
</comment>
<dbReference type="EMBL" id="JAQQWI010000017">
    <property type="protein sequence ID" value="KAK8006300.1"/>
    <property type="molecule type" value="Genomic_DNA"/>
</dbReference>
<evidence type="ECO:0000256" key="1">
    <source>
        <dbReference type="ARBA" id="ARBA00001286"/>
    </source>
</evidence>
<keyword evidence="7" id="KW-0227">DNA damage</keyword>
<evidence type="ECO:0000256" key="9">
    <source>
        <dbReference type="ARBA" id="ARBA00030795"/>
    </source>
</evidence>
<accession>A0ABR1RA52</accession>
<name>A0ABR1RA52_9PEZI</name>
<dbReference type="Gene3D" id="1.10.10.10">
    <property type="entry name" value="Winged helix-like DNA-binding domain superfamily/Winged helix DNA-binding domain"/>
    <property type="match status" value="1"/>
</dbReference>
<dbReference type="Pfam" id="PF01035">
    <property type="entry name" value="DNA_binding_1"/>
    <property type="match status" value="1"/>
</dbReference>
<dbReference type="Proteomes" id="UP001396898">
    <property type="component" value="Unassembled WGS sequence"/>
</dbReference>
<evidence type="ECO:0000256" key="7">
    <source>
        <dbReference type="ARBA" id="ARBA00022763"/>
    </source>
</evidence>
<dbReference type="InterPro" id="IPR036388">
    <property type="entry name" value="WH-like_DNA-bd_sf"/>
</dbReference>
<dbReference type="PROSITE" id="PS00374">
    <property type="entry name" value="MGMT"/>
    <property type="match status" value="1"/>
</dbReference>
<evidence type="ECO:0000256" key="5">
    <source>
        <dbReference type="ARBA" id="ARBA00022603"/>
    </source>
</evidence>
<evidence type="ECO:0000256" key="4">
    <source>
        <dbReference type="ARBA" id="ARBA00015377"/>
    </source>
</evidence>
<comment type="caution">
    <text evidence="13">The sequence shown here is derived from an EMBL/GenBank/DDBJ whole genome shotgun (WGS) entry which is preliminary data.</text>
</comment>
<gene>
    <name evidence="13" type="ORF">PG991_012597</name>
</gene>
<organism evidence="13 14">
    <name type="scientific">Apiospora marii</name>
    <dbReference type="NCBI Taxonomy" id="335849"/>
    <lineage>
        <taxon>Eukaryota</taxon>
        <taxon>Fungi</taxon>
        <taxon>Dikarya</taxon>
        <taxon>Ascomycota</taxon>
        <taxon>Pezizomycotina</taxon>
        <taxon>Sordariomycetes</taxon>
        <taxon>Xylariomycetidae</taxon>
        <taxon>Amphisphaeriales</taxon>
        <taxon>Apiosporaceae</taxon>
        <taxon>Apiospora</taxon>
    </lineage>
</organism>
<comment type="catalytic activity">
    <reaction evidence="1">
        <text>a 4-O-methyl-thymidine in DNA + L-cysteinyl-[protein] = a thymidine in DNA + S-methyl-L-cysteinyl-[protein]</text>
        <dbReference type="Rhea" id="RHEA:53428"/>
        <dbReference type="Rhea" id="RHEA-COMP:10131"/>
        <dbReference type="Rhea" id="RHEA-COMP:10132"/>
        <dbReference type="Rhea" id="RHEA-COMP:13555"/>
        <dbReference type="Rhea" id="RHEA-COMP:13556"/>
        <dbReference type="ChEBI" id="CHEBI:29950"/>
        <dbReference type="ChEBI" id="CHEBI:82612"/>
        <dbReference type="ChEBI" id="CHEBI:137386"/>
        <dbReference type="ChEBI" id="CHEBI:137387"/>
        <dbReference type="EC" id="2.1.1.63"/>
    </reaction>
</comment>
<reference evidence="13 14" key="1">
    <citation type="submission" date="2023-01" db="EMBL/GenBank/DDBJ databases">
        <title>Analysis of 21 Apiospora genomes using comparative genomics revels a genus with tremendous synthesis potential of carbohydrate active enzymes and secondary metabolites.</title>
        <authorList>
            <person name="Sorensen T."/>
        </authorList>
    </citation>
    <scope>NUCLEOTIDE SEQUENCE [LARGE SCALE GENOMIC DNA]</scope>
    <source>
        <strain evidence="13 14">CBS 20057</strain>
    </source>
</reference>
<evidence type="ECO:0000256" key="6">
    <source>
        <dbReference type="ARBA" id="ARBA00022679"/>
    </source>
</evidence>
<keyword evidence="8" id="KW-0234">DNA repair</keyword>
<sequence>MAISQKRKRTTATDAVIDSAEAAALPVTKVPRASLDTTRDILAMRATATKKGTLEVEKAEAEDMAPQLARIAASDCSPFEKRVLSALCQIPAGCVSTYGLLSAHLQSSPRAVGGALRRNPFAPQVPCHRVVATGGNLGGFKGHWANVSKNGGGVEGITIVEKKKLLRAEGVRIDEGKGRVLGTPWSGFV</sequence>